<sequence>MLLLLLKGNPLLEHDVLDDYDYWYEFHNIVLYENTHGVNQRPWEEVMSMMIESIDAIYFYLHRIDDLPVEAHPIPFENLPQDEDLVNPPAVEDEDPMNRPMFEDPMDLQVVDDQIVDNQAQHPIEDESDESTIAYE</sequence>
<keyword evidence="3" id="KW-1185">Reference proteome</keyword>
<dbReference type="AlphaFoldDB" id="A0AAD4V3R9"/>
<evidence type="ECO:0000313" key="2">
    <source>
        <dbReference type="EMBL" id="KAI5317338.1"/>
    </source>
</evidence>
<gene>
    <name evidence="2" type="ORF">L3X38_037045</name>
</gene>
<proteinExistence type="predicted"/>
<feature type="compositionally biased region" description="Acidic residues" evidence="1">
    <location>
        <begin position="80"/>
        <end position="95"/>
    </location>
</feature>
<reference evidence="2 3" key="1">
    <citation type="journal article" date="2022" name="G3 (Bethesda)">
        <title>Whole-genome sequence and methylome profiling of the almond [Prunus dulcis (Mill.) D.A. Webb] cultivar 'Nonpareil'.</title>
        <authorList>
            <person name="D'Amico-Willman K.M."/>
            <person name="Ouma W.Z."/>
            <person name="Meulia T."/>
            <person name="Sideli G.M."/>
            <person name="Gradziel T.M."/>
            <person name="Fresnedo-Ramirez J."/>
        </authorList>
    </citation>
    <scope>NUCLEOTIDE SEQUENCE [LARGE SCALE GENOMIC DNA]</scope>
    <source>
        <strain evidence="2">Clone GOH B32 T37-40</strain>
    </source>
</reference>
<evidence type="ECO:0000313" key="3">
    <source>
        <dbReference type="Proteomes" id="UP001054821"/>
    </source>
</evidence>
<evidence type="ECO:0000256" key="1">
    <source>
        <dbReference type="SAM" id="MobiDB-lite"/>
    </source>
</evidence>
<feature type="region of interest" description="Disordered" evidence="1">
    <location>
        <begin position="75"/>
        <end position="103"/>
    </location>
</feature>
<accession>A0AAD4V3R9</accession>
<organism evidence="2 3">
    <name type="scientific">Prunus dulcis</name>
    <name type="common">Almond</name>
    <name type="synonym">Amygdalus dulcis</name>
    <dbReference type="NCBI Taxonomy" id="3755"/>
    <lineage>
        <taxon>Eukaryota</taxon>
        <taxon>Viridiplantae</taxon>
        <taxon>Streptophyta</taxon>
        <taxon>Embryophyta</taxon>
        <taxon>Tracheophyta</taxon>
        <taxon>Spermatophyta</taxon>
        <taxon>Magnoliopsida</taxon>
        <taxon>eudicotyledons</taxon>
        <taxon>Gunneridae</taxon>
        <taxon>Pentapetalae</taxon>
        <taxon>rosids</taxon>
        <taxon>fabids</taxon>
        <taxon>Rosales</taxon>
        <taxon>Rosaceae</taxon>
        <taxon>Amygdaloideae</taxon>
        <taxon>Amygdaleae</taxon>
        <taxon>Prunus</taxon>
    </lineage>
</organism>
<dbReference type="Proteomes" id="UP001054821">
    <property type="component" value="Chromosome 7"/>
</dbReference>
<name>A0AAD4V3R9_PRUDU</name>
<protein>
    <submittedName>
        <fullName evidence="2">Uncharacterized protein</fullName>
    </submittedName>
</protein>
<dbReference type="EMBL" id="JAJFAZ020000007">
    <property type="protein sequence ID" value="KAI5317338.1"/>
    <property type="molecule type" value="Genomic_DNA"/>
</dbReference>
<feature type="region of interest" description="Disordered" evidence="1">
    <location>
        <begin position="115"/>
        <end position="136"/>
    </location>
</feature>
<comment type="caution">
    <text evidence="2">The sequence shown here is derived from an EMBL/GenBank/DDBJ whole genome shotgun (WGS) entry which is preliminary data.</text>
</comment>